<dbReference type="GO" id="GO:0043164">
    <property type="term" value="P:Gram-negative-bacterium-type cell wall biogenesis"/>
    <property type="evidence" value="ECO:0007669"/>
    <property type="project" value="TreeGrafter"/>
</dbReference>
<organism evidence="2 3">
    <name type="scientific">Geosporobacter ferrireducens</name>
    <dbReference type="NCBI Taxonomy" id="1424294"/>
    <lineage>
        <taxon>Bacteria</taxon>
        <taxon>Bacillati</taxon>
        <taxon>Bacillota</taxon>
        <taxon>Clostridia</taxon>
        <taxon>Peptostreptococcales</taxon>
        <taxon>Thermotaleaceae</taxon>
        <taxon>Geosporobacter</taxon>
    </lineage>
</organism>
<evidence type="ECO:0000313" key="3">
    <source>
        <dbReference type="Proteomes" id="UP000095743"/>
    </source>
</evidence>
<dbReference type="PANTHER" id="PTHR30336">
    <property type="entry name" value="INNER MEMBRANE PROTEIN, PROBABLE PERMEASE"/>
    <property type="match status" value="1"/>
</dbReference>
<dbReference type="InterPro" id="IPR014729">
    <property type="entry name" value="Rossmann-like_a/b/a_fold"/>
</dbReference>
<dbReference type="Proteomes" id="UP000095743">
    <property type="component" value="Chromosome"/>
</dbReference>
<dbReference type="GO" id="GO:0000270">
    <property type="term" value="P:peptidoglycan metabolic process"/>
    <property type="evidence" value="ECO:0007669"/>
    <property type="project" value="TreeGrafter"/>
</dbReference>
<gene>
    <name evidence="2" type="ORF">Gferi_23075</name>
</gene>
<feature type="domain" description="DUF218" evidence="1">
    <location>
        <begin position="39"/>
        <end position="159"/>
    </location>
</feature>
<dbReference type="InterPro" id="IPR051599">
    <property type="entry name" value="Cell_Envelope_Assoc"/>
</dbReference>
<proteinExistence type="predicted"/>
<dbReference type="EMBL" id="CP017269">
    <property type="protein sequence ID" value="AOT72169.1"/>
    <property type="molecule type" value="Genomic_DNA"/>
</dbReference>
<dbReference type="InterPro" id="IPR003848">
    <property type="entry name" value="DUF218"/>
</dbReference>
<dbReference type="OrthoDB" id="9782395at2"/>
<dbReference type="AlphaFoldDB" id="A0A1D8GMM8"/>
<accession>A0A1D8GMM8</accession>
<protein>
    <recommendedName>
        <fullName evidence="1">DUF218 domain-containing protein</fullName>
    </recommendedName>
</protein>
<dbReference type="CDD" id="cd06259">
    <property type="entry name" value="YdcF-like"/>
    <property type="match status" value="1"/>
</dbReference>
<dbReference type="Pfam" id="PF02698">
    <property type="entry name" value="DUF218"/>
    <property type="match status" value="1"/>
</dbReference>
<dbReference type="PROSITE" id="PS00430">
    <property type="entry name" value="TONB_DEPENDENT_REC_1"/>
    <property type="match status" value="1"/>
</dbReference>
<evidence type="ECO:0000313" key="2">
    <source>
        <dbReference type="EMBL" id="AOT72169.1"/>
    </source>
</evidence>
<keyword evidence="3" id="KW-1185">Reference proteome</keyword>
<reference evidence="2 3" key="1">
    <citation type="submission" date="2016-09" db="EMBL/GenBank/DDBJ databases">
        <title>Genomic analysis reveals versatility of anaerobic energy metabolism of Geosporobacter ferrireducens IRF9 of phylum Firmicutes.</title>
        <authorList>
            <person name="Kim S.-J."/>
        </authorList>
    </citation>
    <scope>NUCLEOTIDE SEQUENCE [LARGE SCALE GENOMIC DNA]</scope>
    <source>
        <strain evidence="2 3">IRF9</strain>
    </source>
</reference>
<dbReference type="KEGG" id="gfe:Gferi_23075"/>
<evidence type="ECO:0000259" key="1">
    <source>
        <dbReference type="Pfam" id="PF02698"/>
    </source>
</evidence>
<dbReference type="Gene3D" id="3.40.50.620">
    <property type="entry name" value="HUPs"/>
    <property type="match status" value="1"/>
</dbReference>
<sequence>MLQTKQLLLVLLLAFTLLFCAIQWKIIAAPFREKPVPSDTLIVLGAHLWGDQPSPLLRYRLDKAIELYHLGYGQKIIVSGAQGHDEITTEAKAMAAYLVRNGIPQEDIFLEENSYNTFQNLKFSKEIMEKEELRHAVVVTNTFHLYRALRIAKYLDIEISGSAAKMHPFIGTKVKYYTREFFSVIKFLLLRS</sequence>
<dbReference type="STRING" id="1424294.Gferi_23075"/>
<dbReference type="PANTHER" id="PTHR30336:SF4">
    <property type="entry name" value="ENVELOPE BIOGENESIS FACTOR ELYC"/>
    <property type="match status" value="1"/>
</dbReference>
<name>A0A1D8GMM8_9FIRM</name>
<dbReference type="RefSeq" id="WP_069980484.1">
    <property type="nucleotide sequence ID" value="NZ_CP017269.1"/>
</dbReference>
<dbReference type="GO" id="GO:0005886">
    <property type="term" value="C:plasma membrane"/>
    <property type="evidence" value="ECO:0007669"/>
    <property type="project" value="TreeGrafter"/>
</dbReference>
<dbReference type="InterPro" id="IPR010916">
    <property type="entry name" value="TonB_box_CS"/>
</dbReference>